<proteinExistence type="predicted"/>
<dbReference type="Proteomes" id="UP000183832">
    <property type="component" value="Unassembled WGS sequence"/>
</dbReference>
<evidence type="ECO:0000313" key="1">
    <source>
        <dbReference type="EMBL" id="CRK86296.1"/>
    </source>
</evidence>
<accession>A0A1J1HEA3</accession>
<gene>
    <name evidence="1" type="ORF">CLUMA_CG000411</name>
</gene>
<dbReference type="AlphaFoldDB" id="A0A1J1HEA3"/>
<protein>
    <submittedName>
        <fullName evidence="1">CLUMA_CG000411, isoform A</fullName>
    </submittedName>
</protein>
<organism evidence="1 2">
    <name type="scientific">Clunio marinus</name>
    <dbReference type="NCBI Taxonomy" id="568069"/>
    <lineage>
        <taxon>Eukaryota</taxon>
        <taxon>Metazoa</taxon>
        <taxon>Ecdysozoa</taxon>
        <taxon>Arthropoda</taxon>
        <taxon>Hexapoda</taxon>
        <taxon>Insecta</taxon>
        <taxon>Pterygota</taxon>
        <taxon>Neoptera</taxon>
        <taxon>Endopterygota</taxon>
        <taxon>Diptera</taxon>
        <taxon>Nematocera</taxon>
        <taxon>Chironomoidea</taxon>
        <taxon>Chironomidae</taxon>
        <taxon>Clunio</taxon>
    </lineage>
</organism>
<keyword evidence="2" id="KW-1185">Reference proteome</keyword>
<sequence length="66" mass="7445">MKSFISLFFSGSFGIIINDNINEAHTKKKRIVKFSNNERQMCACAMQTKPGKFFNATLLLPDLSNS</sequence>
<name>A0A1J1HEA3_9DIPT</name>
<reference evidence="1 2" key="1">
    <citation type="submission" date="2015-04" db="EMBL/GenBank/DDBJ databases">
        <authorList>
            <person name="Syromyatnikov M.Y."/>
            <person name="Popov V.N."/>
        </authorList>
    </citation>
    <scope>NUCLEOTIDE SEQUENCE [LARGE SCALE GENOMIC DNA]</scope>
</reference>
<dbReference type="EMBL" id="CVRI01000001">
    <property type="protein sequence ID" value="CRK86296.1"/>
    <property type="molecule type" value="Genomic_DNA"/>
</dbReference>
<evidence type="ECO:0000313" key="2">
    <source>
        <dbReference type="Proteomes" id="UP000183832"/>
    </source>
</evidence>